<evidence type="ECO:0000256" key="1">
    <source>
        <dbReference type="SAM" id="Phobius"/>
    </source>
</evidence>
<feature type="transmembrane region" description="Helical" evidence="1">
    <location>
        <begin position="363"/>
        <end position="382"/>
    </location>
</feature>
<dbReference type="OrthoDB" id="140324at2"/>
<evidence type="ECO:0000313" key="2">
    <source>
        <dbReference type="EMBL" id="RLQ93845.1"/>
    </source>
</evidence>
<reference evidence="2 3" key="1">
    <citation type="submission" date="2018-10" db="EMBL/GenBank/DDBJ databases">
        <title>Falsibacillus sp. genome draft.</title>
        <authorList>
            <person name="Shi S."/>
        </authorList>
    </citation>
    <scope>NUCLEOTIDE SEQUENCE [LARGE SCALE GENOMIC DNA]</scope>
    <source>
        <strain evidence="2 3">GY 10110</strain>
    </source>
</reference>
<keyword evidence="1" id="KW-1133">Transmembrane helix</keyword>
<keyword evidence="1" id="KW-0812">Transmembrane</keyword>
<feature type="transmembrane region" description="Helical" evidence="1">
    <location>
        <begin position="257"/>
        <end position="277"/>
    </location>
</feature>
<protein>
    <recommendedName>
        <fullName evidence="4">PqqD family protein</fullName>
    </recommendedName>
</protein>
<gene>
    <name evidence="2" type="ORF">D9X91_16380</name>
</gene>
<dbReference type="EMBL" id="RCVZ01000012">
    <property type="protein sequence ID" value="RLQ93845.1"/>
    <property type="molecule type" value="Genomic_DNA"/>
</dbReference>
<name>A0A3L7JU80_9BACI</name>
<keyword evidence="1" id="KW-0472">Membrane</keyword>
<organism evidence="2 3">
    <name type="scientific">Falsibacillus albus</name>
    <dbReference type="NCBI Taxonomy" id="2478915"/>
    <lineage>
        <taxon>Bacteria</taxon>
        <taxon>Bacillati</taxon>
        <taxon>Bacillota</taxon>
        <taxon>Bacilli</taxon>
        <taxon>Bacillales</taxon>
        <taxon>Bacillaceae</taxon>
        <taxon>Falsibacillus</taxon>
    </lineage>
</organism>
<dbReference type="Proteomes" id="UP000276770">
    <property type="component" value="Unassembled WGS sequence"/>
</dbReference>
<feature type="transmembrane region" description="Helical" evidence="1">
    <location>
        <begin position="111"/>
        <end position="133"/>
    </location>
</feature>
<keyword evidence="3" id="KW-1185">Reference proteome</keyword>
<feature type="transmembrane region" description="Helical" evidence="1">
    <location>
        <begin position="319"/>
        <end position="343"/>
    </location>
</feature>
<sequence length="398" mass="45170">MNKELTLDSIVEADHLAIQPEGDEYTVGDPAINVFIRIPEEGVEVIRRLNGEESLSVVQDRLLNEKGLEVDVLDFVSTLMELNLVAKIDGEQIVESTMVQQGLEKKVGELLFSRAAIILYAACIGTAVIFLCLHPHEIPKYRDAFVFDSIGISLLFFFIISWVLTIIHEVGHYLAASKEGVPVRFNLSIRWFWLVVEADMNGLWGKPKKQRYVPLLAGLFWDAVILCIGLLLQSFLPEGAFSVQVCKMIVLIQSYKILWQFIIFVRTDLYYVMITYLNSADLTRNSIAYLFKPFSKKYKAFFEELPMTDRKTAMGYGSLYAPAFLAAVYIYTMYSIPGAIYALKMAMGQVMENRLASGAFWDGMIPLVIALLEMVLWGVGVYNTYFRKENTNVEFQNS</sequence>
<dbReference type="AlphaFoldDB" id="A0A3L7JU80"/>
<feature type="transmembrane region" description="Helical" evidence="1">
    <location>
        <begin position="212"/>
        <end position="232"/>
    </location>
</feature>
<evidence type="ECO:0008006" key="4">
    <source>
        <dbReference type="Google" id="ProtNLM"/>
    </source>
</evidence>
<dbReference type="RefSeq" id="WP_121681727.1">
    <property type="nucleotide sequence ID" value="NZ_RCVZ01000012.1"/>
</dbReference>
<evidence type="ECO:0000313" key="3">
    <source>
        <dbReference type="Proteomes" id="UP000276770"/>
    </source>
</evidence>
<proteinExistence type="predicted"/>
<comment type="caution">
    <text evidence="2">The sequence shown here is derived from an EMBL/GenBank/DDBJ whole genome shotgun (WGS) entry which is preliminary data.</text>
</comment>
<accession>A0A3L7JU80</accession>
<feature type="transmembrane region" description="Helical" evidence="1">
    <location>
        <begin position="145"/>
        <end position="167"/>
    </location>
</feature>